<keyword evidence="1" id="KW-0472">Membrane</keyword>
<keyword evidence="3" id="KW-1185">Reference proteome</keyword>
<name>A0A2S0RBC0_9FLAO</name>
<proteinExistence type="predicted"/>
<gene>
    <name evidence="2" type="ORF">HYN48_02155</name>
</gene>
<dbReference type="RefSeq" id="WP_108369569.1">
    <property type="nucleotide sequence ID" value="NZ_CP028811.1"/>
</dbReference>
<dbReference type="Proteomes" id="UP000244193">
    <property type="component" value="Chromosome"/>
</dbReference>
<dbReference type="EMBL" id="CP028811">
    <property type="protein sequence ID" value="AWA28983.1"/>
    <property type="molecule type" value="Genomic_DNA"/>
</dbReference>
<keyword evidence="1" id="KW-1133">Transmembrane helix</keyword>
<feature type="transmembrane region" description="Helical" evidence="1">
    <location>
        <begin position="54"/>
        <end position="74"/>
    </location>
</feature>
<dbReference type="KEGG" id="fmg:HYN48_02155"/>
<dbReference type="AlphaFoldDB" id="A0A2S0RBC0"/>
<dbReference type="OrthoDB" id="9870400at2"/>
<accession>A0A2S0RBC0</accession>
<evidence type="ECO:0000256" key="1">
    <source>
        <dbReference type="SAM" id="Phobius"/>
    </source>
</evidence>
<sequence length="97" mass="10623">MKMKLKTSNPTNNMAMDDLLKPLDNIREVNPPFFLRDKINARIHRVPEYISPKAAAWACASLAVLCALTLYSAAVPSNAGAVGSIDLMPHNDLYAQP</sequence>
<protein>
    <submittedName>
        <fullName evidence="2">Uncharacterized protein</fullName>
    </submittedName>
</protein>
<evidence type="ECO:0000313" key="3">
    <source>
        <dbReference type="Proteomes" id="UP000244193"/>
    </source>
</evidence>
<keyword evidence="1" id="KW-0812">Transmembrane</keyword>
<reference evidence="2 3" key="1">
    <citation type="submission" date="2018-04" db="EMBL/GenBank/DDBJ databases">
        <title>Genome sequencing of Flavobacterium sp. HYN0048.</title>
        <authorList>
            <person name="Yi H."/>
            <person name="Baek C."/>
        </authorList>
    </citation>
    <scope>NUCLEOTIDE SEQUENCE [LARGE SCALE GENOMIC DNA]</scope>
    <source>
        <strain evidence="2 3">HYN0048</strain>
    </source>
</reference>
<organism evidence="2 3">
    <name type="scientific">Flavobacterium magnum</name>
    <dbReference type="NCBI Taxonomy" id="2162713"/>
    <lineage>
        <taxon>Bacteria</taxon>
        <taxon>Pseudomonadati</taxon>
        <taxon>Bacteroidota</taxon>
        <taxon>Flavobacteriia</taxon>
        <taxon>Flavobacteriales</taxon>
        <taxon>Flavobacteriaceae</taxon>
        <taxon>Flavobacterium</taxon>
    </lineage>
</organism>
<evidence type="ECO:0000313" key="2">
    <source>
        <dbReference type="EMBL" id="AWA28983.1"/>
    </source>
</evidence>